<proteinExistence type="predicted"/>
<organism evidence="1 2">
    <name type="scientific">Pseudoalteromonas prydzensis</name>
    <dbReference type="NCBI Taxonomy" id="182141"/>
    <lineage>
        <taxon>Bacteria</taxon>
        <taxon>Pseudomonadati</taxon>
        <taxon>Pseudomonadota</taxon>
        <taxon>Gammaproteobacteria</taxon>
        <taxon>Alteromonadales</taxon>
        <taxon>Pseudoalteromonadaceae</taxon>
        <taxon>Pseudoalteromonas</taxon>
    </lineage>
</organism>
<accession>A0ABR9FQJ3</accession>
<reference evidence="1 2" key="1">
    <citation type="submission" date="2020-07" db="EMBL/GenBank/DDBJ databases">
        <title>Halophilic bacteria isolated from french cheeses.</title>
        <authorList>
            <person name="Kothe C.I."/>
            <person name="Farah-Kraiem B."/>
            <person name="Renault P."/>
            <person name="Dridi B."/>
        </authorList>
    </citation>
    <scope>NUCLEOTIDE SEQUENCE [LARGE SCALE GENOMIC DNA]</scope>
    <source>
        <strain evidence="1 2">FME14</strain>
    </source>
</reference>
<sequence length="64" mass="7274">MASQTQGTEQPENPCIRHCCLDNNDICLGCFRTLADILAWHSATLEQKQQILNECQIRKSAKQK</sequence>
<dbReference type="RefSeq" id="WP_192542595.1">
    <property type="nucleotide sequence ID" value="NZ_CASHZX010000002.1"/>
</dbReference>
<dbReference type="Proteomes" id="UP000707245">
    <property type="component" value="Unassembled WGS sequence"/>
</dbReference>
<evidence type="ECO:0000313" key="1">
    <source>
        <dbReference type="EMBL" id="MBE0459107.1"/>
    </source>
</evidence>
<dbReference type="InterPro" id="IPR010710">
    <property type="entry name" value="DUF1289"/>
</dbReference>
<dbReference type="EMBL" id="RRZA01000063">
    <property type="protein sequence ID" value="MBE0459107.1"/>
    <property type="molecule type" value="Genomic_DNA"/>
</dbReference>
<protein>
    <submittedName>
        <fullName evidence="1">DUF1289 domain-containing protein</fullName>
    </submittedName>
</protein>
<gene>
    <name evidence="1" type="ORF">EI167_17025</name>
</gene>
<dbReference type="PANTHER" id="PTHR35175">
    <property type="entry name" value="DUF1289 DOMAIN-CONTAINING PROTEIN"/>
    <property type="match status" value="1"/>
</dbReference>
<dbReference type="PANTHER" id="PTHR35175:SF2">
    <property type="entry name" value="DUF1289 DOMAIN-CONTAINING PROTEIN"/>
    <property type="match status" value="1"/>
</dbReference>
<name>A0ABR9FQJ3_9GAMM</name>
<keyword evidence="2" id="KW-1185">Reference proteome</keyword>
<comment type="caution">
    <text evidence="1">The sequence shown here is derived from an EMBL/GenBank/DDBJ whole genome shotgun (WGS) entry which is preliminary data.</text>
</comment>
<evidence type="ECO:0000313" key="2">
    <source>
        <dbReference type="Proteomes" id="UP000707245"/>
    </source>
</evidence>
<dbReference type="Pfam" id="PF06945">
    <property type="entry name" value="DUF1289"/>
    <property type="match status" value="1"/>
</dbReference>